<evidence type="ECO:0000313" key="2">
    <source>
        <dbReference type="Proteomes" id="UP000070282"/>
    </source>
</evidence>
<accession>A0A137S1R9</accession>
<sequence>MGAPAVWAIAGHNYPDTSFLFGEQEIVDISEFLALSGLPVTLFRCASYERAVFDLLYYHIEQNNRMVPNVQPTDINDVVDFDRIIGWVWEWERSGQLERGGAMRNWLSAEPWTS</sequence>
<proteinExistence type="predicted"/>
<organism evidence="1 2">
    <name type="scientific">Marinobacter excellens LAMA 842</name>
    <dbReference type="NCBI Taxonomy" id="1306954"/>
    <lineage>
        <taxon>Bacteria</taxon>
        <taxon>Pseudomonadati</taxon>
        <taxon>Pseudomonadota</taxon>
        <taxon>Gammaproteobacteria</taxon>
        <taxon>Pseudomonadales</taxon>
        <taxon>Marinobacteraceae</taxon>
        <taxon>Marinobacter</taxon>
    </lineage>
</organism>
<dbReference type="EMBL" id="LOCO01000036">
    <property type="protein sequence ID" value="KXO06383.1"/>
    <property type="molecule type" value="Genomic_DNA"/>
</dbReference>
<gene>
    <name evidence="1" type="ORF">J122_3986</name>
</gene>
<protein>
    <submittedName>
        <fullName evidence="1">Uncharacterized protein</fullName>
    </submittedName>
</protein>
<keyword evidence="2" id="KW-1185">Reference proteome</keyword>
<dbReference type="PATRIC" id="fig|1306954.6.peg.2822"/>
<dbReference type="Proteomes" id="UP000070282">
    <property type="component" value="Unassembled WGS sequence"/>
</dbReference>
<evidence type="ECO:0000313" key="1">
    <source>
        <dbReference type="EMBL" id="KXO06383.1"/>
    </source>
</evidence>
<comment type="caution">
    <text evidence="1">The sequence shown here is derived from an EMBL/GenBank/DDBJ whole genome shotgun (WGS) entry which is preliminary data.</text>
</comment>
<name>A0A137S1R9_9GAMM</name>
<dbReference type="AlphaFoldDB" id="A0A137S1R9"/>
<reference evidence="2" key="1">
    <citation type="submission" date="2015-12" db="EMBL/GenBank/DDBJ databases">
        <authorList>
            <person name="Lima A."/>
            <person name="Farahani Zayas N."/>
            <person name="Castro Da Silva M.A."/>
            <person name="Cabral A."/>
            <person name="Pessatti M.L."/>
        </authorList>
    </citation>
    <scope>NUCLEOTIDE SEQUENCE [LARGE SCALE GENOMIC DNA]</scope>
    <source>
        <strain evidence="2">LAMA 842</strain>
    </source>
</reference>